<evidence type="ECO:0000256" key="4">
    <source>
        <dbReference type="ARBA" id="ARBA00023163"/>
    </source>
</evidence>
<dbReference type="GO" id="GO:0003700">
    <property type="term" value="F:DNA-binding transcription factor activity"/>
    <property type="evidence" value="ECO:0007669"/>
    <property type="project" value="InterPro"/>
</dbReference>
<keyword evidence="3" id="KW-0238">DNA-binding</keyword>
<dbReference type="InterPro" id="IPR036955">
    <property type="entry name" value="AP2/ERF_dom_sf"/>
</dbReference>
<dbReference type="GO" id="GO:0005634">
    <property type="term" value="C:nucleus"/>
    <property type="evidence" value="ECO:0007669"/>
    <property type="project" value="UniProtKB-SubCell"/>
</dbReference>
<dbReference type="PANTHER" id="PTHR32467">
    <property type="entry name" value="AP2-LIKE ETHYLENE-RESPONSIVE TRANSCRIPTION FACTOR"/>
    <property type="match status" value="1"/>
</dbReference>
<accession>A0AAW1S8G6</accession>
<evidence type="ECO:0000259" key="7">
    <source>
        <dbReference type="PROSITE" id="PS51032"/>
    </source>
</evidence>
<dbReference type="PROSITE" id="PS51032">
    <property type="entry name" value="AP2_ERF"/>
    <property type="match status" value="1"/>
</dbReference>
<dbReference type="Proteomes" id="UP001438707">
    <property type="component" value="Unassembled WGS sequence"/>
</dbReference>
<feature type="region of interest" description="Disordered" evidence="6">
    <location>
        <begin position="249"/>
        <end position="275"/>
    </location>
</feature>
<dbReference type="InterPro" id="IPR001471">
    <property type="entry name" value="AP2/ERF_dom"/>
</dbReference>
<evidence type="ECO:0000256" key="5">
    <source>
        <dbReference type="ARBA" id="ARBA00023242"/>
    </source>
</evidence>
<gene>
    <name evidence="8" type="ORF">WJX74_000842</name>
</gene>
<proteinExistence type="predicted"/>
<feature type="region of interest" description="Disordered" evidence="6">
    <location>
        <begin position="1"/>
        <end position="52"/>
    </location>
</feature>
<dbReference type="GO" id="GO:0003677">
    <property type="term" value="F:DNA binding"/>
    <property type="evidence" value="ECO:0007669"/>
    <property type="project" value="UniProtKB-KW"/>
</dbReference>
<dbReference type="AlphaFoldDB" id="A0AAW1S8G6"/>
<organism evidence="8 9">
    <name type="scientific">Apatococcus lobatus</name>
    <dbReference type="NCBI Taxonomy" id="904363"/>
    <lineage>
        <taxon>Eukaryota</taxon>
        <taxon>Viridiplantae</taxon>
        <taxon>Chlorophyta</taxon>
        <taxon>core chlorophytes</taxon>
        <taxon>Trebouxiophyceae</taxon>
        <taxon>Chlorellales</taxon>
        <taxon>Chlorellaceae</taxon>
        <taxon>Apatococcus</taxon>
    </lineage>
</organism>
<evidence type="ECO:0000256" key="2">
    <source>
        <dbReference type="ARBA" id="ARBA00023015"/>
    </source>
</evidence>
<comment type="caution">
    <text evidence="8">The sequence shown here is derived from an EMBL/GenBank/DDBJ whole genome shotgun (WGS) entry which is preliminary data.</text>
</comment>
<sequence length="285" mass="31490">MDPSGSRVLEPNAATAERDTGGASSGPEAPSPPSQPGSSQQLSSAVADNQHPAAQIESDAQVRQVPRALGFGMFSAAKLQAGASTFHARPGIFQRRSPEAKDIVEELNVKVPEWDHIRASQDSVQLRNRLPEPFALDKVIKASKSKGLPSGRTYTSKFRGVHQTFPTKRWEAQFRRCGKPTSLGCFDHEEEAARAYDKMMLWCELHHTSGMKGGITNFDPSEYEKDLAWLHTVSQEELVQALRSDGRRQAAQRMLRQKRDGQSANSPLRESEEDDFLAELAAVHD</sequence>
<feature type="compositionally biased region" description="Low complexity" evidence="6">
    <location>
        <begin position="36"/>
        <end position="45"/>
    </location>
</feature>
<evidence type="ECO:0000313" key="8">
    <source>
        <dbReference type="EMBL" id="KAK9842700.1"/>
    </source>
</evidence>
<comment type="subcellular location">
    <subcellularLocation>
        <location evidence="1">Nucleus</location>
    </subcellularLocation>
</comment>
<name>A0AAW1S8G6_9CHLO</name>
<protein>
    <recommendedName>
        <fullName evidence="7">AP2/ERF domain-containing protein</fullName>
    </recommendedName>
</protein>
<keyword evidence="4" id="KW-0804">Transcription</keyword>
<dbReference type="EMBL" id="JALJOS010000002">
    <property type="protein sequence ID" value="KAK9842700.1"/>
    <property type="molecule type" value="Genomic_DNA"/>
</dbReference>
<reference evidence="8 9" key="1">
    <citation type="journal article" date="2024" name="Nat. Commun.">
        <title>Phylogenomics reveals the evolutionary origins of lichenization in chlorophyte algae.</title>
        <authorList>
            <person name="Puginier C."/>
            <person name="Libourel C."/>
            <person name="Otte J."/>
            <person name="Skaloud P."/>
            <person name="Haon M."/>
            <person name="Grisel S."/>
            <person name="Petersen M."/>
            <person name="Berrin J.G."/>
            <person name="Delaux P.M."/>
            <person name="Dal Grande F."/>
            <person name="Keller J."/>
        </authorList>
    </citation>
    <scope>NUCLEOTIDE SEQUENCE [LARGE SCALE GENOMIC DNA]</scope>
    <source>
        <strain evidence="8 9">SAG 2145</strain>
    </source>
</reference>
<dbReference type="InterPro" id="IPR016177">
    <property type="entry name" value="DNA-bd_dom_sf"/>
</dbReference>
<dbReference type="Gene3D" id="3.30.730.10">
    <property type="entry name" value="AP2/ERF domain"/>
    <property type="match status" value="1"/>
</dbReference>
<keyword evidence="5" id="KW-0539">Nucleus</keyword>
<dbReference type="SUPFAM" id="SSF54171">
    <property type="entry name" value="DNA-binding domain"/>
    <property type="match status" value="1"/>
</dbReference>
<evidence type="ECO:0000256" key="1">
    <source>
        <dbReference type="ARBA" id="ARBA00004123"/>
    </source>
</evidence>
<keyword evidence="2" id="KW-0805">Transcription regulation</keyword>
<evidence type="ECO:0000256" key="3">
    <source>
        <dbReference type="ARBA" id="ARBA00023125"/>
    </source>
</evidence>
<evidence type="ECO:0000313" key="9">
    <source>
        <dbReference type="Proteomes" id="UP001438707"/>
    </source>
</evidence>
<evidence type="ECO:0000256" key="6">
    <source>
        <dbReference type="SAM" id="MobiDB-lite"/>
    </source>
</evidence>
<dbReference type="PANTHER" id="PTHR32467:SF90">
    <property type="entry name" value="AP2-LIKE ETHYLENE-RESPONSIVE TRANSCRIPTION FACTOR AIL1"/>
    <property type="match status" value="1"/>
</dbReference>
<keyword evidence="9" id="KW-1185">Reference proteome</keyword>
<feature type="domain" description="AP2/ERF" evidence="7">
    <location>
        <begin position="157"/>
        <end position="219"/>
    </location>
</feature>
<dbReference type="SMART" id="SM00380">
    <property type="entry name" value="AP2"/>
    <property type="match status" value="1"/>
</dbReference>